<dbReference type="SUPFAM" id="SSF51905">
    <property type="entry name" value="FAD/NAD(P)-binding domain"/>
    <property type="match status" value="1"/>
</dbReference>
<dbReference type="NCBIfam" id="NF003721">
    <property type="entry name" value="PRK05329.1-4"/>
    <property type="match status" value="1"/>
</dbReference>
<comment type="subunit">
    <text evidence="4">Composed of a catalytic GlpA/B dimer and of membrane bound GlpC.</text>
</comment>
<evidence type="ECO:0000313" key="7">
    <source>
        <dbReference type="Proteomes" id="UP001177527"/>
    </source>
</evidence>
<reference evidence="6" key="1">
    <citation type="submission" date="2023-04" db="EMBL/GenBank/DDBJ databases">
        <title>APH(3)-Id, a novel chromosomal aminoglycoside phosphotransferase, identified from an environmental isolate of Kluyvera intermedia DW18.</title>
        <authorList>
            <person name="Sha Y."/>
        </authorList>
    </citation>
    <scope>NUCLEOTIDE SEQUENCE</scope>
    <source>
        <strain evidence="6">DW18</strain>
    </source>
</reference>
<evidence type="ECO:0000256" key="2">
    <source>
        <dbReference type="ARBA" id="ARBA00022643"/>
    </source>
</evidence>
<keyword evidence="2 4" id="KW-0288">FMN</keyword>
<comment type="pathway">
    <text evidence="4">Polyol metabolism; glycerol degradation via glycerol kinase pathway; glycerone phosphate from sn-glycerol 3-phosphate (anaerobic route): step 1/1.</text>
</comment>
<dbReference type="EMBL" id="CP123488">
    <property type="protein sequence ID" value="WGL57534.1"/>
    <property type="molecule type" value="Genomic_DNA"/>
</dbReference>
<dbReference type="HAMAP" id="MF_00753">
    <property type="entry name" value="Glycerol3P_GlpB"/>
    <property type="match status" value="1"/>
</dbReference>
<evidence type="ECO:0000256" key="3">
    <source>
        <dbReference type="ARBA" id="ARBA00023002"/>
    </source>
</evidence>
<proteinExistence type="inferred from homology"/>
<comment type="cofactor">
    <cofactor evidence="4">
        <name>FMN</name>
        <dbReference type="ChEBI" id="CHEBI:58210"/>
    </cofactor>
</comment>
<sequence length="419" mass="44929">MKFDSVIVGGGLAGLLCGIQLQKAGLRCAIVSQGQSALHFSSGSLDLLSALPDGQPVSDTAHGLAELSAQSPDHPYSRIGADNVLNYARQTELLLAECGIPMQGDLAQSHQRVTPLGTLRAAWLSPTEVPVAPLSEGRIRVVGISGFLDFQPHLVAGELQQQGLSVDTAEIDLPELDALRDNATEFRAVNIARVLDEQALWQPLYQALLPLCGGYDALMMPACFGLRDNTLLDWLNARLPCPLYLLPTLPPSVPGMRLHSALKRQFIAQGGTWMNGDKVVRISHAEGEIREIWTRNHGDIPLRPRFAVLASGSFFSNGLTAGRNSIRESILGLDILSPSPRAQWYREDFFASQPWQRSGVIVDNHLHPTLHGETLNNLFAVGSVLGGFDPIAEGCGGGVCAVTALHAAQQIIALTGGQA</sequence>
<dbReference type="NCBIfam" id="NF003720">
    <property type="entry name" value="PRK05329.1-3"/>
    <property type="match status" value="1"/>
</dbReference>
<feature type="domain" description="FAD-dependent oxidoreductase 2 FAD-binding" evidence="5">
    <location>
        <begin position="4"/>
        <end position="399"/>
    </location>
</feature>
<evidence type="ECO:0000256" key="4">
    <source>
        <dbReference type="HAMAP-Rule" id="MF_00753"/>
    </source>
</evidence>
<dbReference type="Pfam" id="PF00890">
    <property type="entry name" value="FAD_binding_2"/>
    <property type="match status" value="1"/>
</dbReference>
<gene>
    <name evidence="4 6" type="primary">glpB</name>
    <name evidence="6" type="ORF">QBD33_07100</name>
</gene>
<dbReference type="GO" id="GO:0009331">
    <property type="term" value="C:glycerol-3-phosphate dehydrogenase (FAD) complex"/>
    <property type="evidence" value="ECO:0007669"/>
    <property type="project" value="InterPro"/>
</dbReference>
<keyword evidence="3 4" id="KW-0560">Oxidoreductase</keyword>
<dbReference type="AlphaFoldDB" id="A0AA95G0I6"/>
<dbReference type="GO" id="GO:0004368">
    <property type="term" value="F:glycerol-3-phosphate dehydrogenase (quinone) activity"/>
    <property type="evidence" value="ECO:0007669"/>
    <property type="project" value="UniProtKB-UniRule"/>
</dbReference>
<dbReference type="Proteomes" id="UP001177527">
    <property type="component" value="Chromosome"/>
</dbReference>
<dbReference type="InterPro" id="IPR009158">
    <property type="entry name" value="G3P_DH_GlpB_su"/>
</dbReference>
<dbReference type="GO" id="GO:0019563">
    <property type="term" value="P:glycerol catabolic process"/>
    <property type="evidence" value="ECO:0007669"/>
    <property type="project" value="UniProtKB-UniRule"/>
</dbReference>
<dbReference type="NCBIfam" id="NF003718">
    <property type="entry name" value="PRK05329.1-1"/>
    <property type="match status" value="1"/>
</dbReference>
<evidence type="ECO:0000259" key="5">
    <source>
        <dbReference type="Pfam" id="PF00890"/>
    </source>
</evidence>
<evidence type="ECO:0000256" key="1">
    <source>
        <dbReference type="ARBA" id="ARBA00022630"/>
    </source>
</evidence>
<dbReference type="InterPro" id="IPR003953">
    <property type="entry name" value="FAD-dep_OxRdtase_2_FAD-bd"/>
</dbReference>
<name>A0AA95G0I6_KLUIN</name>
<dbReference type="PIRSF" id="PIRSF000141">
    <property type="entry name" value="Anaerobic_G3P_dh"/>
    <property type="match status" value="1"/>
</dbReference>
<keyword evidence="1 4" id="KW-0285">Flavoprotein</keyword>
<accession>A0AA95G0I6</accession>
<organism evidence="6 7">
    <name type="scientific">Kluyvera intermedia</name>
    <name type="common">Enterobacter intermedius</name>
    <dbReference type="NCBI Taxonomy" id="61648"/>
    <lineage>
        <taxon>Bacteria</taxon>
        <taxon>Pseudomonadati</taxon>
        <taxon>Pseudomonadota</taxon>
        <taxon>Gammaproteobacteria</taxon>
        <taxon>Enterobacterales</taxon>
        <taxon>Enterobacteriaceae</taxon>
        <taxon>Kluyvera</taxon>
    </lineage>
</organism>
<comment type="similarity">
    <text evidence="4">Belongs to the anaerobic G-3-P dehydrogenase subunit B family.</text>
</comment>
<dbReference type="Gene3D" id="3.50.50.60">
    <property type="entry name" value="FAD/NAD(P)-binding domain"/>
    <property type="match status" value="1"/>
</dbReference>
<dbReference type="NCBIfam" id="NF003719">
    <property type="entry name" value="PRK05329.1-2"/>
    <property type="match status" value="1"/>
</dbReference>
<comment type="catalytic activity">
    <reaction evidence="4">
        <text>a quinone + sn-glycerol 3-phosphate = dihydroxyacetone phosphate + a quinol</text>
        <dbReference type="Rhea" id="RHEA:18977"/>
        <dbReference type="ChEBI" id="CHEBI:24646"/>
        <dbReference type="ChEBI" id="CHEBI:57597"/>
        <dbReference type="ChEBI" id="CHEBI:57642"/>
        <dbReference type="ChEBI" id="CHEBI:132124"/>
        <dbReference type="EC" id="1.1.5.3"/>
    </reaction>
</comment>
<dbReference type="NCBIfam" id="TIGR03378">
    <property type="entry name" value="glycerol3P_GlpB"/>
    <property type="match status" value="1"/>
</dbReference>
<comment type="function">
    <text evidence="4">Conversion of glycerol 3-phosphate to dihydroxyacetone. Uses fumarate or nitrate as electron acceptor.</text>
</comment>
<evidence type="ECO:0000313" key="6">
    <source>
        <dbReference type="EMBL" id="WGL57534.1"/>
    </source>
</evidence>
<dbReference type="InterPro" id="IPR036188">
    <property type="entry name" value="FAD/NAD-bd_sf"/>
</dbReference>
<protein>
    <recommendedName>
        <fullName evidence="4">Anaerobic glycerol-3-phosphate dehydrogenase subunit B</fullName>
        <shortName evidence="4">Anaerobic G-3-P dehydrogenase subunit B</shortName>
        <shortName evidence="4">Anaerobic G3Pdhase B</shortName>
        <ecNumber evidence="4">1.1.5.3</ecNumber>
    </recommendedName>
</protein>
<dbReference type="RefSeq" id="WP_280558137.1">
    <property type="nucleotide sequence ID" value="NZ_CP123488.1"/>
</dbReference>
<dbReference type="EC" id="1.1.5.3" evidence="4"/>